<evidence type="ECO:0000259" key="6">
    <source>
        <dbReference type="SMART" id="SM00363"/>
    </source>
</evidence>
<dbReference type="EMBL" id="AYYX01000002">
    <property type="protein sequence ID" value="KRM89699.1"/>
    <property type="molecule type" value="Genomic_DNA"/>
</dbReference>
<dbReference type="Gene3D" id="3.10.290.10">
    <property type="entry name" value="RNA-binding S4 domain"/>
    <property type="match status" value="1"/>
</dbReference>
<comment type="caution">
    <text evidence="7">The sequence shown here is derived from an EMBL/GenBank/DDBJ whole genome shotgun (WGS) entry which is preliminary data.</text>
</comment>
<keyword evidence="2 4" id="KW-0694">RNA-binding</keyword>
<dbReference type="NCBIfam" id="TIGR00093">
    <property type="entry name" value="pseudouridine synthase"/>
    <property type="match status" value="1"/>
</dbReference>
<dbReference type="FunFam" id="3.10.290.10:FF:000003">
    <property type="entry name" value="Pseudouridine synthase"/>
    <property type="match status" value="1"/>
</dbReference>
<keyword evidence="3 5" id="KW-0413">Isomerase</keyword>
<dbReference type="InterPro" id="IPR042092">
    <property type="entry name" value="PsdUridine_s_RsuA/RluB/E/F_cat"/>
</dbReference>
<dbReference type="PANTHER" id="PTHR47683">
    <property type="entry name" value="PSEUDOURIDINE SYNTHASE FAMILY PROTEIN-RELATED"/>
    <property type="match status" value="1"/>
</dbReference>
<evidence type="ECO:0000256" key="2">
    <source>
        <dbReference type="ARBA" id="ARBA00022884"/>
    </source>
</evidence>
<dbReference type="Pfam" id="PF01479">
    <property type="entry name" value="S4"/>
    <property type="match status" value="1"/>
</dbReference>
<dbReference type="FunFam" id="3.30.70.1560:FF:000001">
    <property type="entry name" value="Pseudouridine synthase"/>
    <property type="match status" value="1"/>
</dbReference>
<dbReference type="STRING" id="1133569.FD21_GL000746"/>
<name>A0A0R2CPI7_9LACO</name>
<dbReference type="InterPro" id="IPR018496">
    <property type="entry name" value="PsdUridine_synth_RsuA/RluB_CS"/>
</dbReference>
<gene>
    <name evidence="7" type="ORF">FD21_GL000746</name>
</gene>
<dbReference type="PANTHER" id="PTHR47683:SF2">
    <property type="entry name" value="RNA-BINDING S4 DOMAIN-CONTAINING PROTEIN"/>
    <property type="match status" value="1"/>
</dbReference>
<dbReference type="InterPro" id="IPR050343">
    <property type="entry name" value="RsuA_PseudoU_synthase"/>
</dbReference>
<dbReference type="eggNOG" id="COG1187">
    <property type="taxonomic scope" value="Bacteria"/>
</dbReference>
<dbReference type="FunFam" id="3.30.70.580:FF:000005">
    <property type="entry name" value="Pseudouridine synthase"/>
    <property type="match status" value="1"/>
</dbReference>
<feature type="domain" description="RNA-binding S4" evidence="6">
    <location>
        <begin position="4"/>
        <end position="61"/>
    </location>
</feature>
<dbReference type="InterPro" id="IPR020103">
    <property type="entry name" value="PsdUridine_synth_cat_dom_sf"/>
</dbReference>
<dbReference type="PROSITE" id="PS50889">
    <property type="entry name" value="S4"/>
    <property type="match status" value="1"/>
</dbReference>
<accession>A0A0R2CPI7</accession>
<dbReference type="PROSITE" id="PS01149">
    <property type="entry name" value="PSI_RSU"/>
    <property type="match status" value="1"/>
</dbReference>
<dbReference type="RefSeq" id="WP_010579755.1">
    <property type="nucleotide sequence ID" value="NZ_AHYZ01000033.1"/>
</dbReference>
<dbReference type="Proteomes" id="UP000051576">
    <property type="component" value="Unassembled WGS sequence"/>
</dbReference>
<dbReference type="SUPFAM" id="SSF55174">
    <property type="entry name" value="Alpha-L RNA-binding motif"/>
    <property type="match status" value="1"/>
</dbReference>
<keyword evidence="8" id="KW-1185">Reference proteome</keyword>
<dbReference type="SUPFAM" id="SSF55120">
    <property type="entry name" value="Pseudouridine synthase"/>
    <property type="match status" value="1"/>
</dbReference>
<dbReference type="SMART" id="SM00363">
    <property type="entry name" value="S4"/>
    <property type="match status" value="1"/>
</dbReference>
<dbReference type="Gene3D" id="3.30.70.580">
    <property type="entry name" value="Pseudouridine synthase I, catalytic domain, N-terminal subdomain"/>
    <property type="match status" value="1"/>
</dbReference>
<comment type="similarity">
    <text evidence="1 5">Belongs to the pseudouridine synthase RsuA family.</text>
</comment>
<dbReference type="GO" id="GO:0120159">
    <property type="term" value="F:rRNA pseudouridine synthase activity"/>
    <property type="evidence" value="ECO:0007669"/>
    <property type="project" value="UniProtKB-ARBA"/>
</dbReference>
<evidence type="ECO:0000313" key="7">
    <source>
        <dbReference type="EMBL" id="KRM89699.1"/>
    </source>
</evidence>
<evidence type="ECO:0000256" key="1">
    <source>
        <dbReference type="ARBA" id="ARBA00008348"/>
    </source>
</evidence>
<evidence type="ECO:0000256" key="4">
    <source>
        <dbReference type="PROSITE-ProRule" id="PRU00182"/>
    </source>
</evidence>
<dbReference type="InterPro" id="IPR006145">
    <property type="entry name" value="PsdUridine_synth_RsuA/RluA"/>
</dbReference>
<dbReference type="PATRIC" id="fig|1133569.4.peg.806"/>
<dbReference type="CDD" id="cd00165">
    <property type="entry name" value="S4"/>
    <property type="match status" value="1"/>
</dbReference>
<evidence type="ECO:0000313" key="8">
    <source>
        <dbReference type="Proteomes" id="UP000051576"/>
    </source>
</evidence>
<dbReference type="InterPro" id="IPR036986">
    <property type="entry name" value="S4_RNA-bd_sf"/>
</dbReference>
<sequence>MTKERLQKVIAQAGIASRRAAEKLIMAGKVRVNGNVVTELGTKVTTADLIQVNGRAIEQQKKDYYLFYKPRGVISAVSDNKGRKVVTDYFSAVKERIYPIGRLDYDTSGILLLTNDGDLANHLMHPRFKIEKTYLAKVEGIPSNEELKKLSRGVLIDGKKTSPAKVKKFSINLSKQTSLWLLTIHEGRNHQVKKMFAAIGHPVIKLKRQNYSFLDLAGLMPGQYRQLSHQEVEQLKKLVK</sequence>
<dbReference type="InterPro" id="IPR002942">
    <property type="entry name" value="S4_RNA-bd"/>
</dbReference>
<evidence type="ECO:0000256" key="3">
    <source>
        <dbReference type="ARBA" id="ARBA00023235"/>
    </source>
</evidence>
<dbReference type="InterPro" id="IPR000748">
    <property type="entry name" value="PsdUridine_synth_RsuA/RluB/E/F"/>
</dbReference>
<dbReference type="EC" id="5.4.99.-" evidence="5"/>
<dbReference type="AlphaFoldDB" id="A0A0R2CPI7"/>
<protein>
    <recommendedName>
        <fullName evidence="5">Pseudouridine synthase</fullName>
        <ecNumber evidence="5">5.4.99.-</ecNumber>
    </recommendedName>
</protein>
<evidence type="ECO:0000256" key="5">
    <source>
        <dbReference type="RuleBase" id="RU003887"/>
    </source>
</evidence>
<reference evidence="7 8" key="1">
    <citation type="journal article" date="2015" name="Genome Announc.">
        <title>Expanding the biotechnology potential of lactobacilli through comparative genomics of 213 strains and associated genera.</title>
        <authorList>
            <person name="Sun Z."/>
            <person name="Harris H.M."/>
            <person name="McCann A."/>
            <person name="Guo C."/>
            <person name="Argimon S."/>
            <person name="Zhang W."/>
            <person name="Yang X."/>
            <person name="Jeffery I.B."/>
            <person name="Cooney J.C."/>
            <person name="Kagawa T.F."/>
            <person name="Liu W."/>
            <person name="Song Y."/>
            <person name="Salvetti E."/>
            <person name="Wrobel A."/>
            <person name="Rasinkangas P."/>
            <person name="Parkhill J."/>
            <person name="Rea M.C."/>
            <person name="O'Sullivan O."/>
            <person name="Ritari J."/>
            <person name="Douillard F.P."/>
            <person name="Paul Ross R."/>
            <person name="Yang R."/>
            <person name="Briner A.E."/>
            <person name="Felis G.E."/>
            <person name="de Vos W.M."/>
            <person name="Barrangou R."/>
            <person name="Klaenhammer T.R."/>
            <person name="Caufield P.W."/>
            <person name="Cui Y."/>
            <person name="Zhang H."/>
            <person name="O'Toole P.W."/>
        </authorList>
    </citation>
    <scope>NUCLEOTIDE SEQUENCE [LARGE SCALE GENOMIC DNA]</scope>
    <source>
        <strain evidence="7 8">DSM 20605</strain>
    </source>
</reference>
<dbReference type="Gene3D" id="3.30.70.1560">
    <property type="entry name" value="Alpha-L RNA-binding motif"/>
    <property type="match status" value="1"/>
</dbReference>
<dbReference type="CDD" id="cd02870">
    <property type="entry name" value="PseudoU_synth_RsuA_like"/>
    <property type="match status" value="1"/>
</dbReference>
<dbReference type="GO" id="GO:0000455">
    <property type="term" value="P:enzyme-directed rRNA pseudouridine synthesis"/>
    <property type="evidence" value="ECO:0007669"/>
    <property type="project" value="UniProtKB-ARBA"/>
</dbReference>
<proteinExistence type="inferred from homology"/>
<dbReference type="InterPro" id="IPR020094">
    <property type="entry name" value="TruA/RsuA/RluB/E/F_N"/>
</dbReference>
<dbReference type="Pfam" id="PF00849">
    <property type="entry name" value="PseudoU_synth_2"/>
    <property type="match status" value="1"/>
</dbReference>
<organism evidence="7 8">
    <name type="scientific">Liquorilactobacillus vini DSM 20605</name>
    <dbReference type="NCBI Taxonomy" id="1133569"/>
    <lineage>
        <taxon>Bacteria</taxon>
        <taxon>Bacillati</taxon>
        <taxon>Bacillota</taxon>
        <taxon>Bacilli</taxon>
        <taxon>Lactobacillales</taxon>
        <taxon>Lactobacillaceae</taxon>
        <taxon>Liquorilactobacillus</taxon>
    </lineage>
</organism>
<dbReference type="GO" id="GO:0005829">
    <property type="term" value="C:cytosol"/>
    <property type="evidence" value="ECO:0007669"/>
    <property type="project" value="UniProtKB-ARBA"/>
</dbReference>
<dbReference type="GO" id="GO:0003723">
    <property type="term" value="F:RNA binding"/>
    <property type="evidence" value="ECO:0007669"/>
    <property type="project" value="UniProtKB-KW"/>
</dbReference>